<keyword evidence="5 6" id="KW-0326">Glycosidase</keyword>
<dbReference type="InterPro" id="IPR013780">
    <property type="entry name" value="Glyco_hydro_b"/>
</dbReference>
<evidence type="ECO:0000259" key="12">
    <source>
        <dbReference type="Pfam" id="PF08533"/>
    </source>
</evidence>
<feature type="binding site" evidence="9">
    <location>
        <position position="109"/>
    </location>
    <ligand>
        <name>Zn(2+)</name>
        <dbReference type="ChEBI" id="CHEBI:29105"/>
    </ligand>
</feature>
<feature type="active site" description="Nucleophile" evidence="7">
    <location>
        <position position="297"/>
    </location>
</feature>
<accession>A0A8J7KZQ1</accession>
<dbReference type="SUPFAM" id="SSF51445">
    <property type="entry name" value="(Trans)glycosidases"/>
    <property type="match status" value="1"/>
</dbReference>
<dbReference type="Proteomes" id="UP000622552">
    <property type="component" value="Unassembled WGS sequence"/>
</dbReference>
<sequence>MTMRYGGDWNPEQWGPDTWREDVRLMRQAGVNMITLGVFSWARLEPAEGVYELDWLAEIIDLLWSHGISVDLATGTASPPAWFVRKYPQALPVTAEGIRLEFGSRQHYCPSSPEFRTATVALATRMAERFADHPALAMWHISNEYGDHVTECFCPTSAADFRRWLTARYGTLERLNHAWGTDFWAQRYTAFEEIEAPRAAPGPTNPTQRLDWRRFCSDALLECYRAERAVLPPGVPVTTNFMSMMRDLDYWKWAAEEDVVSDDAYPDPADPAAHVTAAMNYDLMRSLRGGQPWLLLEQAPSAVSWREVNMPKTDAQYRLGSLQAIARGADGVLHFQWRASVAGAEKWHSAMLPHGGETSRGYQRTVAFGRELTRLAPVVGARSTAHVAIVLDWDSWWALELDEHPSQLLRWRELVRAWYEPLWNRNIAVDFVPVDADLASYKLVLAPNLYLVTDTTRANLESYVAGGGRLVVGFFSGLVDANDHLHPGGYPGALRELLGVAIDEFWPLPAGESSDVSLDGRYPVTLWREWLSTTTAQVEASYLDAPLAGRPAITRNRFGAGTAWYISTHLGADGLDSVFRPILEAAAVPLVGPDHGPVTAPPGVELCRRGDFLFVLNHTPDPVTIDVTGHDLLTDRRVDGTLHLAGSDAAVLAP</sequence>
<dbReference type="PANTHER" id="PTHR36447:SF1">
    <property type="entry name" value="BETA-GALACTOSIDASE GANA"/>
    <property type="match status" value="1"/>
</dbReference>
<evidence type="ECO:0000256" key="5">
    <source>
        <dbReference type="ARBA" id="ARBA00023295"/>
    </source>
</evidence>
<evidence type="ECO:0000313" key="14">
    <source>
        <dbReference type="Proteomes" id="UP000622552"/>
    </source>
</evidence>
<feature type="domain" description="Beta-galactosidase trimerisation" evidence="11">
    <location>
        <begin position="385"/>
        <end position="588"/>
    </location>
</feature>
<dbReference type="GO" id="GO:0046872">
    <property type="term" value="F:metal ion binding"/>
    <property type="evidence" value="ECO:0007669"/>
    <property type="project" value="UniProtKB-KW"/>
</dbReference>
<dbReference type="InterPro" id="IPR003476">
    <property type="entry name" value="Glyco_hydro_42"/>
</dbReference>
<feature type="domain" description="Beta-galactosidase C-terminal" evidence="12">
    <location>
        <begin position="603"/>
        <end position="652"/>
    </location>
</feature>
<evidence type="ECO:0000256" key="3">
    <source>
        <dbReference type="ARBA" id="ARBA00012756"/>
    </source>
</evidence>
<dbReference type="Gene3D" id="2.60.40.1180">
    <property type="entry name" value="Golgi alpha-mannosidase II"/>
    <property type="match status" value="1"/>
</dbReference>
<evidence type="ECO:0000259" key="10">
    <source>
        <dbReference type="Pfam" id="PF02449"/>
    </source>
</evidence>
<dbReference type="InterPro" id="IPR029062">
    <property type="entry name" value="Class_I_gatase-like"/>
</dbReference>
<feature type="binding site" evidence="8">
    <location>
        <position position="105"/>
    </location>
    <ligand>
        <name>substrate</name>
    </ligand>
</feature>
<dbReference type="InterPro" id="IPR013738">
    <property type="entry name" value="Beta_galactosidase_Trimer"/>
</dbReference>
<dbReference type="GO" id="GO:0009341">
    <property type="term" value="C:beta-galactosidase complex"/>
    <property type="evidence" value="ECO:0007669"/>
    <property type="project" value="InterPro"/>
</dbReference>
<dbReference type="InterPro" id="IPR013739">
    <property type="entry name" value="Beta_galactosidase_C"/>
</dbReference>
<keyword evidence="14" id="KW-1185">Reference proteome</keyword>
<dbReference type="Pfam" id="PF08533">
    <property type="entry name" value="Glyco_hydro_42C"/>
    <property type="match status" value="1"/>
</dbReference>
<comment type="caution">
    <text evidence="13">The sequence shown here is derived from an EMBL/GenBank/DDBJ whole genome shotgun (WGS) entry which is preliminary data.</text>
</comment>
<dbReference type="Pfam" id="PF02449">
    <property type="entry name" value="Glyco_hydro_42"/>
    <property type="match status" value="1"/>
</dbReference>
<evidence type="ECO:0000256" key="6">
    <source>
        <dbReference type="PIRNR" id="PIRNR001084"/>
    </source>
</evidence>
<evidence type="ECO:0000256" key="7">
    <source>
        <dbReference type="PIRSR" id="PIRSR001084-1"/>
    </source>
</evidence>
<evidence type="ECO:0000256" key="9">
    <source>
        <dbReference type="PIRSR" id="PIRSR001084-3"/>
    </source>
</evidence>
<feature type="active site" description="Proton donor" evidence="7">
    <location>
        <position position="144"/>
    </location>
</feature>
<dbReference type="EC" id="3.2.1.23" evidence="3 6"/>
<keyword evidence="9" id="KW-0862">Zinc</keyword>
<dbReference type="CDD" id="cd03143">
    <property type="entry name" value="A4_beta-galactosidase_middle_domain"/>
    <property type="match status" value="1"/>
</dbReference>
<reference evidence="13" key="1">
    <citation type="submission" date="2020-11" db="EMBL/GenBank/DDBJ databases">
        <title>Sequencing the genomes of 1000 actinobacteria strains.</title>
        <authorList>
            <person name="Klenk H.-P."/>
        </authorList>
    </citation>
    <scope>NUCLEOTIDE SEQUENCE</scope>
    <source>
        <strain evidence="13">DSM 45356</strain>
    </source>
</reference>
<dbReference type="PANTHER" id="PTHR36447">
    <property type="entry name" value="BETA-GALACTOSIDASE GANA"/>
    <property type="match status" value="1"/>
</dbReference>
<feature type="binding site" evidence="8">
    <location>
        <position position="143"/>
    </location>
    <ligand>
        <name>substrate</name>
    </ligand>
</feature>
<organism evidence="13 14">
    <name type="scientific">Longispora fulva</name>
    <dbReference type="NCBI Taxonomy" id="619741"/>
    <lineage>
        <taxon>Bacteria</taxon>
        <taxon>Bacillati</taxon>
        <taxon>Actinomycetota</taxon>
        <taxon>Actinomycetes</taxon>
        <taxon>Micromonosporales</taxon>
        <taxon>Micromonosporaceae</taxon>
        <taxon>Longispora</taxon>
    </lineage>
</organism>
<comment type="similarity">
    <text evidence="2 6">Belongs to the glycosyl hydrolase 42 family.</text>
</comment>
<dbReference type="GO" id="GO:0006012">
    <property type="term" value="P:galactose metabolic process"/>
    <property type="evidence" value="ECO:0007669"/>
    <property type="project" value="InterPro"/>
</dbReference>
<dbReference type="InterPro" id="IPR013529">
    <property type="entry name" value="Glyco_hydro_42_N"/>
</dbReference>
<dbReference type="PIRSF" id="PIRSF001084">
    <property type="entry name" value="B-galactosidase"/>
    <property type="match status" value="1"/>
</dbReference>
<evidence type="ECO:0000259" key="11">
    <source>
        <dbReference type="Pfam" id="PF08532"/>
    </source>
</evidence>
<dbReference type="Gene3D" id="3.20.20.80">
    <property type="entry name" value="Glycosidases"/>
    <property type="match status" value="1"/>
</dbReference>
<gene>
    <name evidence="13" type="ORF">IW245_007661</name>
</gene>
<evidence type="ECO:0000256" key="4">
    <source>
        <dbReference type="ARBA" id="ARBA00022801"/>
    </source>
</evidence>
<dbReference type="Gene3D" id="3.40.50.880">
    <property type="match status" value="1"/>
</dbReference>
<dbReference type="EMBL" id="JADOUF010000001">
    <property type="protein sequence ID" value="MBG6141467.1"/>
    <property type="molecule type" value="Genomic_DNA"/>
</dbReference>
<dbReference type="AlphaFoldDB" id="A0A8J7KZQ1"/>
<proteinExistence type="inferred from homology"/>
<feature type="binding site" evidence="8">
    <location>
        <position position="305"/>
    </location>
    <ligand>
        <name>substrate</name>
    </ligand>
</feature>
<dbReference type="InterPro" id="IPR017853">
    <property type="entry name" value="GH"/>
</dbReference>
<name>A0A8J7KZQ1_9ACTN</name>
<feature type="binding site" evidence="9">
    <location>
        <position position="152"/>
    </location>
    <ligand>
        <name>Zn(2+)</name>
        <dbReference type="ChEBI" id="CHEBI:29105"/>
    </ligand>
</feature>
<evidence type="ECO:0000256" key="2">
    <source>
        <dbReference type="ARBA" id="ARBA00005940"/>
    </source>
</evidence>
<evidence type="ECO:0000256" key="8">
    <source>
        <dbReference type="PIRSR" id="PIRSR001084-2"/>
    </source>
</evidence>
<evidence type="ECO:0000313" key="13">
    <source>
        <dbReference type="EMBL" id="MBG6141467.1"/>
    </source>
</evidence>
<dbReference type="GO" id="GO:0004565">
    <property type="term" value="F:beta-galactosidase activity"/>
    <property type="evidence" value="ECO:0007669"/>
    <property type="project" value="UniProtKB-EC"/>
</dbReference>
<protein>
    <recommendedName>
        <fullName evidence="3 6">Beta-galactosidase</fullName>
        <shortName evidence="6">Beta-gal</shortName>
        <ecNumber evidence="3 6">3.2.1.23</ecNumber>
    </recommendedName>
</protein>
<comment type="catalytic activity">
    <reaction evidence="1 6">
        <text>Hydrolysis of terminal non-reducing beta-D-galactose residues in beta-D-galactosides.</text>
        <dbReference type="EC" id="3.2.1.23"/>
    </reaction>
</comment>
<feature type="domain" description="Glycoside hydrolase family 42 N-terminal" evidence="10">
    <location>
        <begin position="8"/>
        <end position="374"/>
    </location>
</feature>
<dbReference type="Pfam" id="PF08532">
    <property type="entry name" value="Glyco_hydro_42M"/>
    <property type="match status" value="1"/>
</dbReference>
<keyword evidence="4 6" id="KW-0378">Hydrolase</keyword>
<dbReference type="SUPFAM" id="SSF52317">
    <property type="entry name" value="Class I glutamine amidotransferase-like"/>
    <property type="match status" value="1"/>
</dbReference>
<feature type="binding site" evidence="9">
    <location>
        <position position="154"/>
    </location>
    <ligand>
        <name>Zn(2+)</name>
        <dbReference type="ChEBI" id="CHEBI:29105"/>
    </ligand>
</feature>
<dbReference type="RefSeq" id="WP_197007875.1">
    <property type="nucleotide sequence ID" value="NZ_BONS01000013.1"/>
</dbReference>
<evidence type="ECO:0000256" key="1">
    <source>
        <dbReference type="ARBA" id="ARBA00001412"/>
    </source>
</evidence>
<keyword evidence="9" id="KW-0479">Metal-binding</keyword>